<dbReference type="InterPro" id="IPR046496">
    <property type="entry name" value="DUF6589"/>
</dbReference>
<organism evidence="3 4">
    <name type="scientific">Tilletia indica</name>
    <dbReference type="NCBI Taxonomy" id="43049"/>
    <lineage>
        <taxon>Eukaryota</taxon>
        <taxon>Fungi</taxon>
        <taxon>Dikarya</taxon>
        <taxon>Basidiomycota</taxon>
        <taxon>Ustilaginomycotina</taxon>
        <taxon>Exobasidiomycetes</taxon>
        <taxon>Tilletiales</taxon>
        <taxon>Tilletiaceae</taxon>
        <taxon>Tilletia</taxon>
    </lineage>
</organism>
<feature type="region of interest" description="Disordered" evidence="1">
    <location>
        <begin position="862"/>
        <end position="924"/>
    </location>
</feature>
<keyword evidence="4" id="KW-1185">Reference proteome</keyword>
<dbReference type="AlphaFoldDB" id="A0A177THG3"/>
<feature type="compositionally biased region" description="Acidic residues" evidence="1">
    <location>
        <begin position="867"/>
        <end position="880"/>
    </location>
</feature>
<feature type="domain" description="DUF6589" evidence="2">
    <location>
        <begin position="360"/>
        <end position="746"/>
    </location>
</feature>
<evidence type="ECO:0000313" key="3">
    <source>
        <dbReference type="EMBL" id="KAE8244937.1"/>
    </source>
</evidence>
<evidence type="ECO:0000313" key="4">
    <source>
        <dbReference type="Proteomes" id="UP000077521"/>
    </source>
</evidence>
<comment type="caution">
    <text evidence="3">The sequence shown here is derived from an EMBL/GenBank/DDBJ whole genome shotgun (WGS) entry which is preliminary data.</text>
</comment>
<feature type="compositionally biased region" description="Basic and acidic residues" evidence="1">
    <location>
        <begin position="897"/>
        <end position="910"/>
    </location>
</feature>
<reference evidence="3" key="2">
    <citation type="journal article" date="2019" name="IMA Fungus">
        <title>Genome sequencing and comparison of five Tilletia species to identify candidate genes for the detection of regulated species infecting wheat.</title>
        <authorList>
            <person name="Nguyen H.D.T."/>
            <person name="Sultana T."/>
            <person name="Kesanakurti P."/>
            <person name="Hambleton S."/>
        </authorList>
    </citation>
    <scope>NUCLEOTIDE SEQUENCE</scope>
    <source>
        <strain evidence="3">DAOMC 236416</strain>
    </source>
</reference>
<feature type="region of interest" description="Disordered" evidence="1">
    <location>
        <begin position="776"/>
        <end position="805"/>
    </location>
</feature>
<name>A0A177THG3_9BASI</name>
<evidence type="ECO:0000256" key="1">
    <source>
        <dbReference type="SAM" id="MobiDB-lite"/>
    </source>
</evidence>
<feature type="region of interest" description="Disordered" evidence="1">
    <location>
        <begin position="1"/>
        <end position="25"/>
    </location>
</feature>
<proteinExistence type="predicted"/>
<reference evidence="3" key="1">
    <citation type="submission" date="2016-04" db="EMBL/GenBank/DDBJ databases">
        <authorList>
            <person name="Nguyen H.D."/>
            <person name="Samba Siva P."/>
            <person name="Cullis J."/>
            <person name="Levesque C.A."/>
            <person name="Hambleton S."/>
        </authorList>
    </citation>
    <scope>NUCLEOTIDE SEQUENCE</scope>
    <source>
        <strain evidence="3">DAOMC 236416</strain>
    </source>
</reference>
<feature type="compositionally biased region" description="Polar residues" evidence="1">
    <location>
        <begin position="174"/>
        <end position="183"/>
    </location>
</feature>
<feature type="compositionally biased region" description="Acidic residues" evidence="1">
    <location>
        <begin position="915"/>
        <end position="924"/>
    </location>
</feature>
<feature type="region of interest" description="Disordered" evidence="1">
    <location>
        <begin position="174"/>
        <end position="223"/>
    </location>
</feature>
<feature type="compositionally biased region" description="Acidic residues" evidence="1">
    <location>
        <begin position="189"/>
        <end position="215"/>
    </location>
</feature>
<accession>A0A177THG3</accession>
<dbReference type="Pfam" id="PF20231">
    <property type="entry name" value="DUF6589"/>
    <property type="match status" value="1"/>
</dbReference>
<gene>
    <name evidence="3" type="ORF">A4X13_0g6160</name>
</gene>
<dbReference type="EMBL" id="LWDF02000554">
    <property type="protein sequence ID" value="KAE8244937.1"/>
    <property type="molecule type" value="Genomic_DNA"/>
</dbReference>
<protein>
    <recommendedName>
        <fullName evidence="2">DUF6589 domain-containing protein</fullName>
    </recommendedName>
</protein>
<feature type="compositionally biased region" description="Basic and acidic residues" evidence="1">
    <location>
        <begin position="11"/>
        <end position="25"/>
    </location>
</feature>
<evidence type="ECO:0000259" key="2">
    <source>
        <dbReference type="Pfam" id="PF20231"/>
    </source>
</evidence>
<sequence length="924" mass="103610">MPDSSQSTEIMPEHNSHHNESDQARHQDKLIEIIKTIQAKNLSFQQFVVGVIRSAHPTVRLTTTKWIRSHAHLASQYGPSQLVDELWDAVESRADQDRRDQFAQAIAIRAQSVYVEEVEKAASSKWLRVPHSADLSDESSSDALTGNLRQIKSFYEEVMPRTMALLSRMSDVQISSGDANHSPRSGPAEVEEEDIGEAEDVESESREDGEEEGDETRDGLDRGEARVMSAASCLIAGRSQRANRFQMSLGIVFGLQRVPTASMRILNLCGLSVSARTVHRAMEGLSARAVERARTLRKEQPERTVLLFDNVNIFVRHSTPKTTTSNSSVALTTRTLFTIPSDCQPLVHSDLEAILRIDRDRLTTEMMFGDNDFLQRSCEIQMAVVLLPLLNISKLRRKRLQAALMSRKKRHAIHALAPSKTSTIPMKLFHVNEGTVEGTQEVLKRTKTELGIGARDSFVVAGDLLSVMNVHASRHAARWEPDEKERLDGTYPVAGPWHLLLNWLYMMFRQYGNKDRPNSLERLRQALGRGKTQLDMNKPHFEDGWRLLRCIWTGRLLAMLREELKHNGGATEQTWAPTSQQFFRTMSNLYARHMSQDAVSEARAAGDGGRVNAILFLRDCVMGWEYNSAIQEGDIGRMAAGEKFLAQYFYGAGQTKYGALLLDRILEDAIHPKIARSLRAAQLINTNGKANSWQGADHFQELLNGRLQKYDVPHATDQVIVRFEDRISAFVGAGQTISEGVALSLGIGASKRRKREKQEKADIVLVARDAAEYSLSSTRQAKRAESGQANEGEDSQPKKKTSAIEQARQVWDSINPSMHLKTKDVNDLLERGYLKLAGGLLAAYKSKKRDIRSRDKDVFEMAHGTEDSESNNDNDEDESSEHDRHDPDQLEAGPNDDDLRMAELELRSRGGDAYSDSDDSDEEG</sequence>
<dbReference type="Proteomes" id="UP000077521">
    <property type="component" value="Unassembled WGS sequence"/>
</dbReference>